<evidence type="ECO:0000313" key="3">
    <source>
        <dbReference type="Proteomes" id="UP000239814"/>
    </source>
</evidence>
<dbReference type="KEGG" id="git:C6V83_15570"/>
<name>A0A2S0KIH2_9ACTN</name>
<protein>
    <submittedName>
        <fullName evidence="2">Uncharacterized protein</fullName>
    </submittedName>
</protein>
<feature type="transmembrane region" description="Helical" evidence="1">
    <location>
        <begin position="37"/>
        <end position="57"/>
    </location>
</feature>
<organism evidence="2 3">
    <name type="scientific">Gordonia iterans</name>
    <dbReference type="NCBI Taxonomy" id="1004901"/>
    <lineage>
        <taxon>Bacteria</taxon>
        <taxon>Bacillati</taxon>
        <taxon>Actinomycetota</taxon>
        <taxon>Actinomycetes</taxon>
        <taxon>Mycobacteriales</taxon>
        <taxon>Gordoniaceae</taxon>
        <taxon>Gordonia</taxon>
    </lineage>
</organism>
<proteinExistence type="predicted"/>
<dbReference type="AlphaFoldDB" id="A0A2S0KIH2"/>
<reference evidence="2 3" key="1">
    <citation type="submission" date="2018-03" db="EMBL/GenBank/DDBJ databases">
        <title>Characteristics and genome of n-alkane degrading marine bacteria Gordonia iterans isolated from crude oil contaminated in Tae-an, South Korea.</title>
        <authorList>
            <person name="Lee S.-S."/>
            <person name="Kim H."/>
        </authorList>
    </citation>
    <scope>NUCLEOTIDE SEQUENCE [LARGE SCALE GENOMIC DNA]</scope>
    <source>
        <strain evidence="2 3">Co17</strain>
    </source>
</reference>
<accession>A0A2S0KIH2</accession>
<keyword evidence="1" id="KW-0812">Transmembrane</keyword>
<evidence type="ECO:0000256" key="1">
    <source>
        <dbReference type="SAM" id="Phobius"/>
    </source>
</evidence>
<keyword evidence="3" id="KW-1185">Reference proteome</keyword>
<evidence type="ECO:0000313" key="2">
    <source>
        <dbReference type="EMBL" id="AVM01446.1"/>
    </source>
</evidence>
<gene>
    <name evidence="2" type="ORF">C6V83_15570</name>
</gene>
<keyword evidence="1" id="KW-0472">Membrane</keyword>
<dbReference type="EMBL" id="CP027433">
    <property type="protein sequence ID" value="AVM01446.1"/>
    <property type="molecule type" value="Genomic_DNA"/>
</dbReference>
<keyword evidence="1" id="KW-1133">Transmembrane helix</keyword>
<sequence>MTTSTSGSTGTSFWKILAIVIGVLIIVSIGWSLVKAFMWIAVVVLVIIGLFTVAKAFGGKS</sequence>
<dbReference type="RefSeq" id="WP_105943154.1">
    <property type="nucleotide sequence ID" value="NZ_CP027433.1"/>
</dbReference>
<feature type="transmembrane region" description="Helical" evidence="1">
    <location>
        <begin position="12"/>
        <end position="31"/>
    </location>
</feature>
<dbReference type="Proteomes" id="UP000239814">
    <property type="component" value="Chromosome"/>
</dbReference>